<dbReference type="PANTHER" id="PTHR10476">
    <property type="entry name" value="CHARGED MULTIVESICULAR BODY PROTEIN"/>
    <property type="match status" value="1"/>
</dbReference>
<proteinExistence type="predicted"/>
<keyword evidence="2" id="KW-1185">Reference proteome</keyword>
<dbReference type="GO" id="GO:0007034">
    <property type="term" value="P:vacuolar transport"/>
    <property type="evidence" value="ECO:0007669"/>
    <property type="project" value="InterPro"/>
</dbReference>
<reference evidence="1" key="1">
    <citation type="submission" date="2020-01" db="EMBL/GenBank/DDBJ databases">
        <title>Development of genomics and gene disruption for Polysphondylium violaceum indicates a role for the polyketide synthase stlB in stalk morphogenesis.</title>
        <authorList>
            <person name="Narita B."/>
            <person name="Kawabe Y."/>
            <person name="Kin K."/>
            <person name="Saito T."/>
            <person name="Gibbs R."/>
            <person name="Kuspa A."/>
            <person name="Muzny D."/>
            <person name="Queller D."/>
            <person name="Richards S."/>
            <person name="Strassman J."/>
            <person name="Sucgang R."/>
            <person name="Worley K."/>
            <person name="Schaap P."/>
        </authorList>
    </citation>
    <scope>NUCLEOTIDE SEQUENCE</scope>
    <source>
        <strain evidence="1">QSvi11</strain>
    </source>
</reference>
<dbReference type="Pfam" id="PF03357">
    <property type="entry name" value="Snf7"/>
    <property type="match status" value="1"/>
</dbReference>
<dbReference type="InterPro" id="IPR005024">
    <property type="entry name" value="Snf7_fam"/>
</dbReference>
<sequence length="192" mass="21804">MENQLFQLKFTSKQLEKQSKKSESNEKVQKTKLKKAIEQGNMDGAKIYAQNAIREKNQSLNYLRLASRIDAVASRVETAIRMKAVTGSMANIVKSMEKSMRNMDLEKITQVMDQFERQFEDLDVQSVYVENAMNQTTTLSTPADQVDLLISQVADEHGLSLGMQMGAVPNEKVQQVETDELAERLNRLKQKS</sequence>
<evidence type="ECO:0008006" key="3">
    <source>
        <dbReference type="Google" id="ProtNLM"/>
    </source>
</evidence>
<evidence type="ECO:0000313" key="2">
    <source>
        <dbReference type="Proteomes" id="UP000695562"/>
    </source>
</evidence>
<dbReference type="OrthoDB" id="10266568at2759"/>
<organism evidence="1 2">
    <name type="scientific">Polysphondylium violaceum</name>
    <dbReference type="NCBI Taxonomy" id="133409"/>
    <lineage>
        <taxon>Eukaryota</taxon>
        <taxon>Amoebozoa</taxon>
        <taxon>Evosea</taxon>
        <taxon>Eumycetozoa</taxon>
        <taxon>Dictyostelia</taxon>
        <taxon>Dictyosteliales</taxon>
        <taxon>Dictyosteliaceae</taxon>
        <taxon>Polysphondylium</taxon>
    </lineage>
</organism>
<name>A0A8J4Q4V4_9MYCE</name>
<comment type="caution">
    <text evidence="1">The sequence shown here is derived from an EMBL/GenBank/DDBJ whole genome shotgun (WGS) entry which is preliminary data.</text>
</comment>
<dbReference type="EMBL" id="AJWJ01000007">
    <property type="protein sequence ID" value="KAF2078294.1"/>
    <property type="molecule type" value="Genomic_DNA"/>
</dbReference>
<accession>A0A8J4Q4V4</accession>
<dbReference type="AlphaFoldDB" id="A0A8J4Q4V4"/>
<dbReference type="Gene3D" id="6.10.140.1230">
    <property type="match status" value="1"/>
</dbReference>
<gene>
    <name evidence="1" type="ORF">CYY_000386</name>
</gene>
<dbReference type="Proteomes" id="UP000695562">
    <property type="component" value="Unassembled WGS sequence"/>
</dbReference>
<protein>
    <recommendedName>
        <fullName evidence="3">SNF7 family protein</fullName>
    </recommendedName>
</protein>
<evidence type="ECO:0000313" key="1">
    <source>
        <dbReference type="EMBL" id="KAF2078294.1"/>
    </source>
</evidence>